<evidence type="ECO:0000256" key="5">
    <source>
        <dbReference type="ARBA" id="ARBA00023157"/>
    </source>
</evidence>
<feature type="transmembrane region" description="Helical" evidence="7">
    <location>
        <begin position="181"/>
        <end position="202"/>
    </location>
</feature>
<keyword evidence="10" id="KW-1185">Reference proteome</keyword>
<dbReference type="PRINTS" id="PR00948">
    <property type="entry name" value="ELICITIN"/>
</dbReference>
<keyword evidence="5" id="KW-1015">Disulfide bond</keyword>
<dbReference type="EMBL" id="JASMQC010000032">
    <property type="protein sequence ID" value="KAK1931814.1"/>
    <property type="molecule type" value="Genomic_DNA"/>
</dbReference>
<accession>A0AAD9G443</accession>
<dbReference type="InterPro" id="IPR002200">
    <property type="entry name" value="Elicitin"/>
</dbReference>
<comment type="caution">
    <text evidence="9">The sequence shown here is derived from an EMBL/GenBank/DDBJ whole genome shotgun (WGS) entry which is preliminary data.</text>
</comment>
<evidence type="ECO:0000313" key="10">
    <source>
        <dbReference type="Proteomes" id="UP001259832"/>
    </source>
</evidence>
<name>A0AAD9G443_9STRA</name>
<keyword evidence="7" id="KW-0472">Membrane</keyword>
<dbReference type="Gene3D" id="1.10.239.10">
    <property type="entry name" value="Elicitin domain"/>
    <property type="match status" value="1"/>
</dbReference>
<evidence type="ECO:0000313" key="9">
    <source>
        <dbReference type="EMBL" id="KAK1931814.1"/>
    </source>
</evidence>
<sequence>MNVFSFIAVVTIAFIGSANASGSSSSSGNTTCSTSQQSSAYVTLASLLNLSTFSGCAPDSGYSLTTSTALPTGAEYTKMCSSSNCQSLIKSVISLNPPDCTMTVPTSGLTLNVHSLATGFSAKCSSLSGTSSAMGSSDSSSSTITAPETPTTTTSTTKTPATKIPAATTATSVSLSASTTFAISNLSTIATTLLLCIVAVNVSRN</sequence>
<feature type="region of interest" description="Disordered" evidence="6">
    <location>
        <begin position="133"/>
        <end position="163"/>
    </location>
</feature>
<dbReference type="InterPro" id="IPR036470">
    <property type="entry name" value="Elicitin_sf"/>
</dbReference>
<dbReference type="Pfam" id="PF00964">
    <property type="entry name" value="Elicitin"/>
    <property type="match status" value="1"/>
</dbReference>
<evidence type="ECO:0000256" key="1">
    <source>
        <dbReference type="ARBA" id="ARBA00004613"/>
    </source>
</evidence>
<protein>
    <submittedName>
        <fullName evidence="9">Alpha-elicitin MGM-alpha</fullName>
    </submittedName>
</protein>
<comment type="subcellular location">
    <subcellularLocation>
        <location evidence="1">Secreted</location>
    </subcellularLocation>
</comment>
<keyword evidence="3" id="KW-0964">Secreted</keyword>
<keyword evidence="8" id="KW-0732">Signal</keyword>
<dbReference type="Proteomes" id="UP001259832">
    <property type="component" value="Unassembled WGS sequence"/>
</dbReference>
<evidence type="ECO:0000256" key="8">
    <source>
        <dbReference type="SAM" id="SignalP"/>
    </source>
</evidence>
<dbReference type="GO" id="GO:0005576">
    <property type="term" value="C:extracellular region"/>
    <property type="evidence" value="ECO:0007669"/>
    <property type="project" value="UniProtKB-SubCell"/>
</dbReference>
<evidence type="ECO:0000256" key="6">
    <source>
        <dbReference type="SAM" id="MobiDB-lite"/>
    </source>
</evidence>
<reference evidence="9" key="1">
    <citation type="submission" date="2023-08" db="EMBL/GenBank/DDBJ databases">
        <title>Reference Genome Resource for the Citrus Pathogen Phytophthora citrophthora.</title>
        <authorList>
            <person name="Moller H."/>
            <person name="Coetzee B."/>
            <person name="Rose L.J."/>
            <person name="Van Niekerk J.M."/>
        </authorList>
    </citation>
    <scope>NUCLEOTIDE SEQUENCE</scope>
    <source>
        <strain evidence="9">STE-U-9442</strain>
    </source>
</reference>
<gene>
    <name evidence="9" type="ORF">P3T76_012746</name>
</gene>
<feature type="signal peptide" evidence="8">
    <location>
        <begin position="1"/>
        <end position="20"/>
    </location>
</feature>
<keyword evidence="7" id="KW-0812">Transmembrane</keyword>
<keyword evidence="7" id="KW-1133">Transmembrane helix</keyword>
<evidence type="ECO:0000256" key="3">
    <source>
        <dbReference type="ARBA" id="ARBA00022525"/>
    </source>
</evidence>
<evidence type="ECO:0000256" key="7">
    <source>
        <dbReference type="SAM" id="Phobius"/>
    </source>
</evidence>
<comment type="similarity">
    <text evidence="2">Belongs to the elicitin family.</text>
</comment>
<keyword evidence="4" id="KW-0928">Hypersensitive response elicitation</keyword>
<proteinExistence type="inferred from homology"/>
<organism evidence="9 10">
    <name type="scientific">Phytophthora citrophthora</name>
    <dbReference type="NCBI Taxonomy" id="4793"/>
    <lineage>
        <taxon>Eukaryota</taxon>
        <taxon>Sar</taxon>
        <taxon>Stramenopiles</taxon>
        <taxon>Oomycota</taxon>
        <taxon>Peronosporomycetes</taxon>
        <taxon>Peronosporales</taxon>
        <taxon>Peronosporaceae</taxon>
        <taxon>Phytophthora</taxon>
    </lineage>
</organism>
<evidence type="ECO:0000256" key="2">
    <source>
        <dbReference type="ARBA" id="ARBA00009544"/>
    </source>
</evidence>
<dbReference type="AlphaFoldDB" id="A0AAD9G443"/>
<dbReference type="SUPFAM" id="SSF48647">
    <property type="entry name" value="Fungal elicitin"/>
    <property type="match status" value="1"/>
</dbReference>
<evidence type="ECO:0000256" key="4">
    <source>
        <dbReference type="ARBA" id="ARBA00022978"/>
    </source>
</evidence>
<feature type="chain" id="PRO_5042017622" evidence="8">
    <location>
        <begin position="21"/>
        <end position="205"/>
    </location>
</feature>
<dbReference type="GO" id="GO:0052040">
    <property type="term" value="P:symbiont-mediated perturbation of host programmed cell death"/>
    <property type="evidence" value="ECO:0007669"/>
    <property type="project" value="UniProtKB-KW"/>
</dbReference>
<dbReference type="SMART" id="SM01187">
    <property type="entry name" value="Elicitin"/>
    <property type="match status" value="1"/>
</dbReference>